<dbReference type="RefSeq" id="WP_274492164.1">
    <property type="nucleotide sequence ID" value="NZ_CP118166.1"/>
</dbReference>
<evidence type="ECO:0000256" key="1">
    <source>
        <dbReference type="HAMAP-Rule" id="MF_02088"/>
    </source>
</evidence>
<keyword evidence="1" id="KW-0997">Cell inner membrane</keyword>
<reference evidence="2" key="1">
    <citation type="submission" date="2023-02" db="EMBL/GenBank/DDBJ databases">
        <title>Genome sequence of Hyphococcus flavus.</title>
        <authorList>
            <person name="Rong J.-C."/>
            <person name="Zhao Q."/>
            <person name="Yi M."/>
            <person name="Wu J.-Y."/>
        </authorList>
    </citation>
    <scope>NUCLEOTIDE SEQUENCE</scope>
    <source>
        <strain evidence="2">MCCC 1K03223</strain>
    </source>
</reference>
<dbReference type="AlphaFoldDB" id="A0AAE9ZD08"/>
<dbReference type="PANTHER" id="PTHR34300">
    <property type="entry name" value="QUEUOSINE PRECURSOR TRANSPORTER-RELATED"/>
    <property type="match status" value="1"/>
</dbReference>
<feature type="transmembrane region" description="Helical" evidence="1">
    <location>
        <begin position="130"/>
        <end position="154"/>
    </location>
</feature>
<keyword evidence="1" id="KW-0812">Transmembrane</keyword>
<dbReference type="Pfam" id="PF02592">
    <property type="entry name" value="Vut_1"/>
    <property type="match status" value="1"/>
</dbReference>
<organism evidence="2 3">
    <name type="scientific">Hyphococcus flavus</name>
    <dbReference type="NCBI Taxonomy" id="1866326"/>
    <lineage>
        <taxon>Bacteria</taxon>
        <taxon>Pseudomonadati</taxon>
        <taxon>Pseudomonadota</taxon>
        <taxon>Alphaproteobacteria</taxon>
        <taxon>Parvularculales</taxon>
        <taxon>Parvularculaceae</taxon>
        <taxon>Hyphococcus</taxon>
    </lineage>
</organism>
<evidence type="ECO:0000313" key="3">
    <source>
        <dbReference type="Proteomes" id="UP001214043"/>
    </source>
</evidence>
<feature type="transmembrane region" description="Helical" evidence="1">
    <location>
        <begin position="91"/>
        <end position="110"/>
    </location>
</feature>
<comment type="function">
    <text evidence="1">Involved in the import of queuosine (Q) precursors, required for Q precursor salvage.</text>
</comment>
<dbReference type="GO" id="GO:0022857">
    <property type="term" value="F:transmembrane transporter activity"/>
    <property type="evidence" value="ECO:0007669"/>
    <property type="project" value="UniProtKB-UniRule"/>
</dbReference>
<accession>A0AAE9ZD08</accession>
<dbReference type="InterPro" id="IPR003744">
    <property type="entry name" value="YhhQ"/>
</dbReference>
<dbReference type="KEGG" id="hfl:PUV54_10370"/>
<comment type="similarity">
    <text evidence="1">Belongs to the vitamin uptake transporter (VUT/ECF) (TC 2.A.88) family. Q precursor transporter subfamily.</text>
</comment>
<dbReference type="EMBL" id="CP118166">
    <property type="protein sequence ID" value="WDI30363.1"/>
    <property type="molecule type" value="Genomic_DNA"/>
</dbReference>
<dbReference type="NCBIfam" id="TIGR00697">
    <property type="entry name" value="queuosine precursor transporter"/>
    <property type="match status" value="1"/>
</dbReference>
<keyword evidence="3" id="KW-1185">Reference proteome</keyword>
<keyword evidence="1" id="KW-1133">Transmembrane helix</keyword>
<evidence type="ECO:0000313" key="2">
    <source>
        <dbReference type="EMBL" id="WDI30363.1"/>
    </source>
</evidence>
<dbReference type="Proteomes" id="UP001214043">
    <property type="component" value="Chromosome"/>
</dbReference>
<dbReference type="HAMAP" id="MF_02088">
    <property type="entry name" value="Q_prec_transport"/>
    <property type="match status" value="1"/>
</dbReference>
<protein>
    <recommendedName>
        <fullName evidence="1">Probable queuosine precursor transporter</fullName>
        <shortName evidence="1">Q precursor transporter</shortName>
    </recommendedName>
</protein>
<name>A0AAE9ZD08_9PROT</name>
<keyword evidence="1" id="KW-1003">Cell membrane</keyword>
<comment type="subcellular location">
    <subcellularLocation>
        <location evidence="1">Cell inner membrane</location>
        <topology evidence="1">Multi-pass membrane protein</topology>
    </subcellularLocation>
</comment>
<sequence length="249" mass="27530">MTAKPEIERIDHADALSSHRFKYYDFAMAAFVVILVCSNLIGAAKLVQLFEFNIGSWNVGMFGAGILFFPLSYVLGDVLTEVYGYARARRVVWAGFGAVLFMAFMAWVVVKLPPAPGWNDQPAYEAVFGLTPRIVLASIIAFWAGELSNAFVMARMKVASGGKHLWQRTIGSTVVGQGVDSLLFYPIAFLGVWTTTQVLTVLATNYLLKVLWEAFLTPVTYRIVGALKRAEGVDVYDKDTSFTPFSIRS</sequence>
<gene>
    <name evidence="2" type="ORF">PUV54_10370</name>
</gene>
<feature type="transmembrane region" description="Helical" evidence="1">
    <location>
        <begin position="26"/>
        <end position="47"/>
    </location>
</feature>
<keyword evidence="1" id="KW-0472">Membrane</keyword>
<proteinExistence type="inferred from homology"/>
<feature type="transmembrane region" description="Helical" evidence="1">
    <location>
        <begin position="59"/>
        <end position="79"/>
    </location>
</feature>
<dbReference type="PANTHER" id="PTHR34300:SF2">
    <property type="entry name" value="QUEUOSINE PRECURSOR TRANSPORTER-RELATED"/>
    <property type="match status" value="1"/>
</dbReference>
<dbReference type="GO" id="GO:0005886">
    <property type="term" value="C:plasma membrane"/>
    <property type="evidence" value="ECO:0007669"/>
    <property type="project" value="UniProtKB-SubCell"/>
</dbReference>
<keyword evidence="1" id="KW-0813">Transport</keyword>